<dbReference type="AlphaFoldDB" id="A0A2H3KMP8"/>
<gene>
    <name evidence="1" type="ORF">A9Q02_14685</name>
</gene>
<keyword evidence="2" id="KW-1185">Reference proteome</keyword>
<proteinExistence type="predicted"/>
<accession>A0A2H3KMP8</accession>
<organism evidence="1 2">
    <name type="scientific">Candidatus Chloroploca asiatica</name>
    <dbReference type="NCBI Taxonomy" id="1506545"/>
    <lineage>
        <taxon>Bacteria</taxon>
        <taxon>Bacillati</taxon>
        <taxon>Chloroflexota</taxon>
        <taxon>Chloroflexia</taxon>
        <taxon>Chloroflexales</taxon>
        <taxon>Chloroflexineae</taxon>
        <taxon>Oscillochloridaceae</taxon>
        <taxon>Candidatus Chloroploca</taxon>
    </lineage>
</organism>
<dbReference type="OrthoDB" id="161614at2"/>
<dbReference type="Proteomes" id="UP000220922">
    <property type="component" value="Unassembled WGS sequence"/>
</dbReference>
<name>A0A2H3KMP8_9CHLR</name>
<dbReference type="RefSeq" id="WP_097653367.1">
    <property type="nucleotide sequence ID" value="NZ_LYXE01000091.1"/>
</dbReference>
<sequence length="105" mass="11596">MLRTQLETAIQVAEQRLVLATGGANVCQLQRDGRVTGGVKYDEGWLVALVTLRRSLRTEAEDAQVVVEQRAIWQAALAEQQQRIPPSLPWLAYRQGGVDALAQLS</sequence>
<comment type="caution">
    <text evidence="1">The sequence shown here is derived from an EMBL/GenBank/DDBJ whole genome shotgun (WGS) entry which is preliminary data.</text>
</comment>
<reference evidence="1 2" key="1">
    <citation type="submission" date="2016-05" db="EMBL/GenBank/DDBJ databases">
        <authorList>
            <person name="Lavstsen T."/>
            <person name="Jespersen J.S."/>
        </authorList>
    </citation>
    <scope>NUCLEOTIDE SEQUENCE [LARGE SCALE GENOMIC DNA]</scope>
    <source>
        <strain evidence="1 2">B7-9</strain>
    </source>
</reference>
<evidence type="ECO:0000313" key="2">
    <source>
        <dbReference type="Proteomes" id="UP000220922"/>
    </source>
</evidence>
<protein>
    <submittedName>
        <fullName evidence="1">Uncharacterized protein</fullName>
    </submittedName>
</protein>
<dbReference type="EMBL" id="LYXE01000091">
    <property type="protein sequence ID" value="PDV98628.1"/>
    <property type="molecule type" value="Genomic_DNA"/>
</dbReference>
<evidence type="ECO:0000313" key="1">
    <source>
        <dbReference type="EMBL" id="PDV98628.1"/>
    </source>
</evidence>